<evidence type="ECO:0000259" key="3">
    <source>
        <dbReference type="Pfam" id="PF08338"/>
    </source>
</evidence>
<sequence>MNIVIAGGTGFVGKAVADAFAARGDQVYVLTRRPQPDRPGVTFIEWLAEGSHPERALASTPVDAVINVAGEPINKGRWTKRKKEAILTSRIRSVQQLIRMVDRLDKKPDVFVSASAVGYYGHARDTTLTERSSPLGNSFLSRVCEKWEEEAVKMEGLGVRTVIARIGVVLGKGGALSKMVLPYRFFVGGTLGAGEQWISWIHIRDFIGLIRFIIEKEAISGPVNFTAPRPVRMEELGRAIGSVLIRPHWLRVPEWLLKLVLGEMSSFLLEGQRVVPETALENGFAFTFQRIEDALRDVLQDGGPQAFR</sequence>
<dbReference type="Proteomes" id="UP000188603">
    <property type="component" value="Chromosome"/>
</dbReference>
<feature type="domain" description="NAD-dependent epimerase/dehydratase" evidence="2">
    <location>
        <begin position="3"/>
        <end position="216"/>
    </location>
</feature>
<gene>
    <name evidence="4" type="ORF">B0W44_14985</name>
</gene>
<dbReference type="OrthoDB" id="9801773at2"/>
<evidence type="ECO:0000259" key="2">
    <source>
        <dbReference type="Pfam" id="PF01370"/>
    </source>
</evidence>
<dbReference type="RefSeq" id="WP_077720724.1">
    <property type="nucleotide sequence ID" value="NZ_CP019699.1"/>
</dbReference>
<proteinExistence type="inferred from homology"/>
<dbReference type="InterPro" id="IPR010099">
    <property type="entry name" value="SDR39U1"/>
</dbReference>
<dbReference type="Gene3D" id="3.40.50.720">
    <property type="entry name" value="NAD(P)-binding Rossmann-like Domain"/>
    <property type="match status" value="1"/>
</dbReference>
<evidence type="ECO:0000313" key="4">
    <source>
        <dbReference type="EMBL" id="AQS56856.1"/>
    </source>
</evidence>
<dbReference type="PANTHER" id="PTHR11092">
    <property type="entry name" value="SUGAR NUCLEOTIDE EPIMERASE RELATED"/>
    <property type="match status" value="1"/>
</dbReference>
<dbReference type="AlphaFoldDB" id="A0A1U9KA14"/>
<dbReference type="EMBL" id="CP019699">
    <property type="protein sequence ID" value="AQS56856.1"/>
    <property type="molecule type" value="Genomic_DNA"/>
</dbReference>
<dbReference type="SUPFAM" id="SSF51735">
    <property type="entry name" value="NAD(P)-binding Rossmann-fold domains"/>
    <property type="match status" value="1"/>
</dbReference>
<dbReference type="STRING" id="1471761.B0W44_14985"/>
<organism evidence="4 5">
    <name type="scientific">Novibacillus thermophilus</name>
    <dbReference type="NCBI Taxonomy" id="1471761"/>
    <lineage>
        <taxon>Bacteria</taxon>
        <taxon>Bacillati</taxon>
        <taxon>Bacillota</taxon>
        <taxon>Bacilli</taxon>
        <taxon>Bacillales</taxon>
        <taxon>Thermoactinomycetaceae</taxon>
        <taxon>Novibacillus</taxon>
    </lineage>
</organism>
<dbReference type="Pfam" id="PF08338">
    <property type="entry name" value="DUF1731"/>
    <property type="match status" value="1"/>
</dbReference>
<reference evidence="4 5" key="1">
    <citation type="journal article" date="2015" name="Int. J. Syst. Evol. Microbiol.">
        <title>Novibacillus thermophilus gen. nov., sp. nov., a Gram-staining-negative and moderately thermophilic member of the family Thermoactinomycetaceae.</title>
        <authorList>
            <person name="Yang G."/>
            <person name="Chen J."/>
            <person name="Zhou S."/>
        </authorList>
    </citation>
    <scope>NUCLEOTIDE SEQUENCE [LARGE SCALE GENOMIC DNA]</scope>
    <source>
        <strain evidence="4 5">SG-1</strain>
    </source>
</reference>
<evidence type="ECO:0000313" key="5">
    <source>
        <dbReference type="Proteomes" id="UP000188603"/>
    </source>
</evidence>
<evidence type="ECO:0000256" key="1">
    <source>
        <dbReference type="ARBA" id="ARBA00009353"/>
    </source>
</evidence>
<keyword evidence="5" id="KW-1185">Reference proteome</keyword>
<dbReference type="PANTHER" id="PTHR11092:SF0">
    <property type="entry name" value="EPIMERASE FAMILY PROTEIN SDR39U1"/>
    <property type="match status" value="1"/>
</dbReference>
<dbReference type="InterPro" id="IPR036291">
    <property type="entry name" value="NAD(P)-bd_dom_sf"/>
</dbReference>
<name>A0A1U9KA14_9BACL</name>
<dbReference type="KEGG" id="ntr:B0W44_14985"/>
<dbReference type="Pfam" id="PF01370">
    <property type="entry name" value="Epimerase"/>
    <property type="match status" value="1"/>
</dbReference>
<protein>
    <submittedName>
        <fullName evidence="4">TIGR01777 family protein</fullName>
    </submittedName>
</protein>
<dbReference type="InterPro" id="IPR001509">
    <property type="entry name" value="Epimerase_deHydtase"/>
</dbReference>
<dbReference type="CDD" id="cd05242">
    <property type="entry name" value="SDR_a8"/>
    <property type="match status" value="1"/>
</dbReference>
<comment type="similarity">
    <text evidence="1">Belongs to the NAD(P)-dependent epimerase/dehydratase family. SDR39U1 subfamily.</text>
</comment>
<feature type="domain" description="DUF1731" evidence="3">
    <location>
        <begin position="252"/>
        <end position="298"/>
    </location>
</feature>
<dbReference type="InterPro" id="IPR013549">
    <property type="entry name" value="DUF1731"/>
</dbReference>
<dbReference type="NCBIfam" id="TIGR01777">
    <property type="entry name" value="yfcH"/>
    <property type="match status" value="1"/>
</dbReference>
<accession>A0A1U9KA14</accession>